<dbReference type="STRING" id="1263082.A0A068S7I1"/>
<dbReference type="InterPro" id="IPR024325">
    <property type="entry name" value="DUF3835"/>
</dbReference>
<dbReference type="AlphaFoldDB" id="A0A068S7I1"/>
<comment type="subcellular location">
    <subcellularLocation>
        <location evidence="1">Nucleus</location>
    </subcellularLocation>
</comment>
<comment type="similarity">
    <text evidence="3">Belongs to the RNA polymerase II subunit 5-mediating protein family.</text>
</comment>
<name>A0A068S7I1_9FUNG</name>
<feature type="domain" description="DUF3835" evidence="6">
    <location>
        <begin position="343"/>
        <end position="358"/>
    </location>
</feature>
<feature type="region of interest" description="Disordered" evidence="5">
    <location>
        <begin position="205"/>
        <end position="561"/>
    </location>
</feature>
<feature type="compositionally biased region" description="Basic and acidic residues" evidence="5">
    <location>
        <begin position="219"/>
        <end position="234"/>
    </location>
</feature>
<dbReference type="VEuPathDB" id="FungiDB:LCOR_08181.1"/>
<dbReference type="CDD" id="cd23159">
    <property type="entry name" value="Prefoldin_URI1"/>
    <property type="match status" value="1"/>
</dbReference>
<evidence type="ECO:0000256" key="5">
    <source>
        <dbReference type="SAM" id="MobiDB-lite"/>
    </source>
</evidence>
<evidence type="ECO:0000259" key="6">
    <source>
        <dbReference type="Pfam" id="PF12927"/>
    </source>
</evidence>
<evidence type="ECO:0000256" key="1">
    <source>
        <dbReference type="ARBA" id="ARBA00004123"/>
    </source>
</evidence>
<feature type="compositionally biased region" description="Basic and acidic residues" evidence="5">
    <location>
        <begin position="510"/>
        <end position="521"/>
    </location>
</feature>
<dbReference type="GO" id="GO:0019212">
    <property type="term" value="F:phosphatase inhibitor activity"/>
    <property type="evidence" value="ECO:0007669"/>
    <property type="project" value="TreeGrafter"/>
</dbReference>
<evidence type="ECO:0000256" key="4">
    <source>
        <dbReference type="SAM" id="Coils"/>
    </source>
</evidence>
<dbReference type="InterPro" id="IPR009053">
    <property type="entry name" value="Prefoldin"/>
</dbReference>
<feature type="compositionally biased region" description="Low complexity" evidence="5">
    <location>
        <begin position="330"/>
        <end position="349"/>
    </location>
</feature>
<feature type="compositionally biased region" description="Polar residues" evidence="5">
    <location>
        <begin position="173"/>
        <end position="183"/>
    </location>
</feature>
<dbReference type="EMBL" id="CBTN010000044">
    <property type="protein sequence ID" value="CDH57211.1"/>
    <property type="molecule type" value="Genomic_DNA"/>
</dbReference>
<feature type="compositionally biased region" description="Polar residues" evidence="5">
    <location>
        <begin position="366"/>
        <end position="382"/>
    </location>
</feature>
<dbReference type="NCBIfam" id="TIGR00293">
    <property type="entry name" value="prefoldin subunit alpha"/>
    <property type="match status" value="1"/>
</dbReference>
<feature type="compositionally biased region" description="Acidic residues" evidence="5">
    <location>
        <begin position="206"/>
        <end position="218"/>
    </location>
</feature>
<feature type="domain" description="DUF3835" evidence="6">
    <location>
        <begin position="464"/>
        <end position="483"/>
    </location>
</feature>
<feature type="region of interest" description="Disordered" evidence="5">
    <location>
        <begin position="153"/>
        <end position="193"/>
    </location>
</feature>
<feature type="coiled-coil region" evidence="4">
    <location>
        <begin position="16"/>
        <end position="46"/>
    </location>
</feature>
<dbReference type="Proteomes" id="UP000027586">
    <property type="component" value="Unassembled WGS sequence"/>
</dbReference>
<dbReference type="GO" id="GO:0005634">
    <property type="term" value="C:nucleus"/>
    <property type="evidence" value="ECO:0007669"/>
    <property type="project" value="UniProtKB-SubCell"/>
</dbReference>
<dbReference type="InterPro" id="IPR052255">
    <property type="entry name" value="RNA_pol_II_subunit5-mediator"/>
</dbReference>
<dbReference type="PANTHER" id="PTHR15111">
    <property type="entry name" value="RNA POLYMERASE II SUBUNIT 5-MEDIATING PROTEIN NNX3"/>
    <property type="match status" value="1"/>
</dbReference>
<organism evidence="7 8">
    <name type="scientific">Lichtheimia corymbifera JMRC:FSU:9682</name>
    <dbReference type="NCBI Taxonomy" id="1263082"/>
    <lineage>
        <taxon>Eukaryota</taxon>
        <taxon>Fungi</taxon>
        <taxon>Fungi incertae sedis</taxon>
        <taxon>Mucoromycota</taxon>
        <taxon>Mucoromycotina</taxon>
        <taxon>Mucoromycetes</taxon>
        <taxon>Mucorales</taxon>
        <taxon>Lichtheimiaceae</taxon>
        <taxon>Lichtheimia</taxon>
    </lineage>
</organism>
<dbReference type="InterPro" id="IPR004127">
    <property type="entry name" value="Prefoldin_subunit_alpha"/>
</dbReference>
<dbReference type="SUPFAM" id="SSF46579">
    <property type="entry name" value="Prefoldin"/>
    <property type="match status" value="1"/>
</dbReference>
<feature type="compositionally biased region" description="Acidic residues" evidence="5">
    <location>
        <begin position="235"/>
        <end position="254"/>
    </location>
</feature>
<gene>
    <name evidence="7" type="ORF">LCOR_08181.1</name>
</gene>
<feature type="region of interest" description="Disordered" evidence="5">
    <location>
        <begin position="719"/>
        <end position="757"/>
    </location>
</feature>
<protein>
    <recommendedName>
        <fullName evidence="6">DUF3835 domain-containing protein</fullName>
    </recommendedName>
</protein>
<dbReference type="Pfam" id="PF02996">
    <property type="entry name" value="Prefoldin"/>
    <property type="match status" value="1"/>
</dbReference>
<accession>A0A068S7I1</accession>
<keyword evidence="8" id="KW-1185">Reference proteome</keyword>
<feature type="compositionally biased region" description="Polar residues" evidence="5">
    <location>
        <begin position="301"/>
        <end position="313"/>
    </location>
</feature>
<evidence type="ECO:0000313" key="7">
    <source>
        <dbReference type="EMBL" id="CDH57211.1"/>
    </source>
</evidence>
<feature type="domain" description="DUF3835" evidence="6">
    <location>
        <begin position="383"/>
        <end position="408"/>
    </location>
</feature>
<proteinExistence type="inferred from homology"/>
<reference evidence="7" key="1">
    <citation type="submission" date="2013-08" db="EMBL/GenBank/DDBJ databases">
        <title>Gene expansion shapes genome architecture in the human pathogen Lichtheimia corymbifera: an evolutionary genomics analysis in the ancient terrestrial Mucorales (Mucoromycotina).</title>
        <authorList>
            <person name="Schwartze V.U."/>
            <person name="Winter S."/>
            <person name="Shelest E."/>
            <person name="Marcet-Houben M."/>
            <person name="Horn F."/>
            <person name="Wehner S."/>
            <person name="Hoffmann K."/>
            <person name="Riege K."/>
            <person name="Sammeth M."/>
            <person name="Nowrousian M."/>
            <person name="Valiante V."/>
            <person name="Linde J."/>
            <person name="Jacobsen I.D."/>
            <person name="Marz M."/>
            <person name="Brakhage A.A."/>
            <person name="Gabaldon T."/>
            <person name="Bocker S."/>
            <person name="Voigt K."/>
        </authorList>
    </citation>
    <scope>NUCLEOTIDE SEQUENCE [LARGE SCALE GENOMIC DNA]</scope>
    <source>
        <strain evidence="7">FSU 9682</strain>
    </source>
</reference>
<feature type="compositionally biased region" description="Polar residues" evidence="5">
    <location>
        <begin position="443"/>
        <end position="454"/>
    </location>
</feature>
<keyword evidence="2" id="KW-0539">Nucleus</keyword>
<feature type="compositionally biased region" description="Acidic residues" evidence="5">
    <location>
        <begin position="262"/>
        <end position="278"/>
    </location>
</feature>
<dbReference type="GO" id="GO:0003714">
    <property type="term" value="F:transcription corepressor activity"/>
    <property type="evidence" value="ECO:0007669"/>
    <property type="project" value="TreeGrafter"/>
</dbReference>
<dbReference type="GO" id="GO:0003682">
    <property type="term" value="F:chromatin binding"/>
    <property type="evidence" value="ECO:0007669"/>
    <property type="project" value="TreeGrafter"/>
</dbReference>
<dbReference type="Gene3D" id="1.10.287.370">
    <property type="match status" value="1"/>
</dbReference>
<evidence type="ECO:0000313" key="8">
    <source>
        <dbReference type="Proteomes" id="UP000027586"/>
    </source>
</evidence>
<feature type="domain" description="DUF3835" evidence="6">
    <location>
        <begin position="662"/>
        <end position="749"/>
    </location>
</feature>
<feature type="compositionally biased region" description="Basic and acidic residues" evidence="5">
    <location>
        <begin position="725"/>
        <end position="739"/>
    </location>
</feature>
<feature type="compositionally biased region" description="Basic residues" evidence="5">
    <location>
        <begin position="472"/>
        <end position="481"/>
    </location>
</feature>
<evidence type="ECO:0000256" key="3">
    <source>
        <dbReference type="ARBA" id="ARBA00038295"/>
    </source>
</evidence>
<feature type="coiled-coil region" evidence="4">
    <location>
        <begin position="96"/>
        <end position="123"/>
    </location>
</feature>
<dbReference type="PANTHER" id="PTHR15111:SF0">
    <property type="entry name" value="UNCONVENTIONAL PREFOLDIN RPB5 INTERACTOR 1"/>
    <property type="match status" value="1"/>
</dbReference>
<dbReference type="OrthoDB" id="21413at2759"/>
<feature type="compositionally biased region" description="Polar residues" evidence="5">
    <location>
        <begin position="492"/>
        <end position="508"/>
    </location>
</feature>
<dbReference type="GO" id="GO:0000122">
    <property type="term" value="P:negative regulation of transcription by RNA polymerase II"/>
    <property type="evidence" value="ECO:0007669"/>
    <property type="project" value="TreeGrafter"/>
</dbReference>
<dbReference type="Pfam" id="PF12927">
    <property type="entry name" value="DUF3835"/>
    <property type="match status" value="4"/>
</dbReference>
<comment type="caution">
    <text evidence="7">The sequence shown here is derived from an EMBL/GenBank/DDBJ whole genome shotgun (WGS) entry which is preliminary data.</text>
</comment>
<sequence length="757" mass="84379">MESELGELAGSFQQWSEHLNNQKKLLESEIDRLKSFQKDHNALEKQLKTLPDKTTRSAMIPIGSLAFMPGKFIHTNEITVYLGSNYYVERSAKQALEILDRRKQVVKDNLRLLEEQLKGLSSKEEAKFGAFPSSDMGVNEEGLPIMEIREELPEEGDQQQQATASQPEPAKPVNSSVKENVTSAEKPVANYDNKHMKDVMALLEQLDGEDEDEEECVEQEEKSLRERIMEHTKEEESDEDTDDDELDDRYDTEIADNLFDHFDDDEEYAIEGVVEQEDATIHDGDNDEPQPEAPSLVPNVIESTIQETPTVSDATKEKVEATQQEQPAKVKTAVEASSSTSSEPASTPKKISKFKAARNQDRIQAPETTNESHQPASTSIDEQQIPAVKPVTSPATAPKKVSKFKAARQQHAEIPTVEAADSNASSSVPPRKNQARSIPEVQSAKQQPSASNEPSIAPIQKRGIPVVESAGAKKKTSRFKAARQQARENKTTIEPPSSASPISNSGNVPSKDENGKRRVTWDEVATVQEHDRSAAPSEATSSDTYKSPVKQESDNATTTALPQVIRSPADIFKVVKAQRQILLDDGYPSLDTGEDNFDEAESTIVTMDELRHSANLGKQELWQLKVEPDNPILYNNHQMPQEQTSLPKMPKSKLDTNIMKGSVLEREIEAVDLEQVEADMDLREVTSSYHKKKYDIVAAMGGYTFEPKDTFEVVDEELPLPSAQAEKKKSQPEPEEKPKKMSRFKAARLAKLDRPEE</sequence>
<evidence type="ECO:0000256" key="2">
    <source>
        <dbReference type="ARBA" id="ARBA00023242"/>
    </source>
</evidence>
<keyword evidence="4" id="KW-0175">Coiled coil</keyword>